<evidence type="ECO:0000256" key="1">
    <source>
        <dbReference type="SAM" id="SignalP"/>
    </source>
</evidence>
<sequence length="316" mass="32954">MRSKSLIAALSIGAALVPAATAHAATPSTSSRSDVASITTALERADQQATALRRAVRLGATARIRITLRATQAAAARAEQEVRRLSVARDGADAPAAADLAVGALLVVEQHTDDAVLFTDLLDDVRGRLSASFADAVATAIARREALLALVAELQRSAPQDVRPQIAEAVVGLTVRVKDLAAALARVMPRTDLPTRVSAKIQAIITGLPARVDREAQVWGKVMVDVRADLKTRVWTVMDDLARAMERLGDRMDRMVRTGAKATATLLTGLTASLAKVSALLTTPPAPAVTPAPATEGAPVSGATLELLASLLVRVG</sequence>
<name>A0A2T4UM71_9ACTN</name>
<dbReference type="Proteomes" id="UP000240739">
    <property type="component" value="Unassembled WGS sequence"/>
</dbReference>
<reference evidence="2 3" key="1">
    <citation type="submission" date="2018-03" db="EMBL/GenBank/DDBJ databases">
        <title>Aquarubrobacter algicola gen. nov., sp. nov., a novel actinobacterium isolated from shallow eutrophic lake during the end of cyanobacterial harmful algal blooms.</title>
        <authorList>
            <person name="Chun S.J."/>
        </authorList>
    </citation>
    <scope>NUCLEOTIDE SEQUENCE [LARGE SCALE GENOMIC DNA]</scope>
    <source>
        <strain evidence="2 3">Seoho-28</strain>
    </source>
</reference>
<dbReference type="RefSeq" id="WP_107568988.1">
    <property type="nucleotide sequence ID" value="NZ_PYYB01000001.1"/>
</dbReference>
<organism evidence="2 3">
    <name type="scientific">Paraconexibacter algicola</name>
    <dbReference type="NCBI Taxonomy" id="2133960"/>
    <lineage>
        <taxon>Bacteria</taxon>
        <taxon>Bacillati</taxon>
        <taxon>Actinomycetota</taxon>
        <taxon>Thermoleophilia</taxon>
        <taxon>Solirubrobacterales</taxon>
        <taxon>Paraconexibacteraceae</taxon>
        <taxon>Paraconexibacter</taxon>
    </lineage>
</organism>
<evidence type="ECO:0000313" key="3">
    <source>
        <dbReference type="Proteomes" id="UP000240739"/>
    </source>
</evidence>
<keyword evidence="1" id="KW-0732">Signal</keyword>
<keyword evidence="3" id="KW-1185">Reference proteome</keyword>
<dbReference type="EMBL" id="PYYB01000001">
    <property type="protein sequence ID" value="PTL60343.1"/>
    <property type="molecule type" value="Genomic_DNA"/>
</dbReference>
<protein>
    <submittedName>
        <fullName evidence="2">Uncharacterized protein</fullName>
    </submittedName>
</protein>
<gene>
    <name evidence="2" type="ORF">C7Y72_12195</name>
</gene>
<proteinExistence type="predicted"/>
<dbReference type="AlphaFoldDB" id="A0A2T4UM71"/>
<evidence type="ECO:0000313" key="2">
    <source>
        <dbReference type="EMBL" id="PTL60343.1"/>
    </source>
</evidence>
<comment type="caution">
    <text evidence="2">The sequence shown here is derived from an EMBL/GenBank/DDBJ whole genome shotgun (WGS) entry which is preliminary data.</text>
</comment>
<feature type="chain" id="PRO_5015747653" evidence="1">
    <location>
        <begin position="25"/>
        <end position="316"/>
    </location>
</feature>
<accession>A0A2T4UM71</accession>
<feature type="signal peptide" evidence="1">
    <location>
        <begin position="1"/>
        <end position="24"/>
    </location>
</feature>